<protein>
    <submittedName>
        <fullName evidence="2">Unannotated protein</fullName>
    </submittedName>
</protein>
<dbReference type="NCBIfam" id="TIGR04372">
    <property type="entry name" value="glycosyl_04372"/>
    <property type="match status" value="1"/>
</dbReference>
<dbReference type="InterPro" id="IPR030808">
    <property type="entry name" value="Glycosyl_04372"/>
</dbReference>
<evidence type="ECO:0000313" key="2">
    <source>
        <dbReference type="EMBL" id="CAB4676695.1"/>
    </source>
</evidence>
<keyword evidence="1" id="KW-0812">Transmembrane</keyword>
<gene>
    <name evidence="2" type="ORF">UFOPK2292_01132</name>
</gene>
<name>A0A6J6MVY3_9ZZZZ</name>
<dbReference type="EMBL" id="CAEZWU010000187">
    <property type="protein sequence ID" value="CAB4676695.1"/>
    <property type="molecule type" value="Genomic_DNA"/>
</dbReference>
<accession>A0A6J6MVY3</accession>
<keyword evidence="1" id="KW-1133">Transmembrane helix</keyword>
<sequence length="420" mass="48376">MNRRVIIKKFYQEVIYDVHGVRNSKPRIVLRFSSLCLKAFGGAFLTLVLAPLSLFRPIEIWYLRSRRAKISLMIEDLEWGLRNLQARKRKVFVIAIYKLPFPNNQLAKMYRRVLLLLGKRQILLSSCLQFVLPIGRISKKNPIERSESIFQVWNNAIPSLDFTNREIKRGLELEEKLFGGESPPFICFAIPSKEYRLGVDLPANRHHGELTDDPFLSIPNLSSYVSVINELTNSGIAVLRMGILEQERLPTDLGPLAIDYAFDFRSEFGDLWLHSKCLFSLVAGAGSHWFGAAFNRRTVLTDGYAIRSTFDDRDLFIPQCGWLEGEGRYLTFSEIGSSEFARDTELLKGGLKIVKNSPEEIVEVTTEMLLRLSGKWLETAEDRELQARYREIVDSFQYQQRTPARMGAKFLREHQHLLPQ</sequence>
<evidence type="ECO:0000256" key="1">
    <source>
        <dbReference type="SAM" id="Phobius"/>
    </source>
</evidence>
<keyword evidence="1" id="KW-0472">Membrane</keyword>
<organism evidence="2">
    <name type="scientific">freshwater metagenome</name>
    <dbReference type="NCBI Taxonomy" id="449393"/>
    <lineage>
        <taxon>unclassified sequences</taxon>
        <taxon>metagenomes</taxon>
        <taxon>ecological metagenomes</taxon>
    </lineage>
</organism>
<dbReference type="AlphaFoldDB" id="A0A6J6MVY3"/>
<feature type="transmembrane region" description="Helical" evidence="1">
    <location>
        <begin position="35"/>
        <end position="55"/>
    </location>
</feature>
<proteinExistence type="predicted"/>
<reference evidence="2" key="1">
    <citation type="submission" date="2020-05" db="EMBL/GenBank/DDBJ databases">
        <authorList>
            <person name="Chiriac C."/>
            <person name="Salcher M."/>
            <person name="Ghai R."/>
            <person name="Kavagutti S V."/>
        </authorList>
    </citation>
    <scope>NUCLEOTIDE SEQUENCE</scope>
</reference>